<sequence length="165" mass="17121">MAPASPVQDPDELRPENAGSLSGTREGTAITLFLPSAKVKAGDWVAVFVYPGATTGGWVQVNADNSVSLDISTLDPGSYKIAVSDRDSQLLGWAQLEITEPANEEDGEPAGVALITGEDLTNDSALGADGWKFVGAAVLLVIGVASFVLLALPTLGSAKTRLRNR</sequence>
<feature type="transmembrane region" description="Helical" evidence="2">
    <location>
        <begin position="133"/>
        <end position="155"/>
    </location>
</feature>
<accession>A0ABX4M9I0</accession>
<keyword evidence="2" id="KW-0812">Transmembrane</keyword>
<keyword evidence="4" id="KW-1185">Reference proteome</keyword>
<organism evidence="3 4">
    <name type="scientific">Actinomyces ruminis</name>
    <dbReference type="NCBI Taxonomy" id="1937003"/>
    <lineage>
        <taxon>Bacteria</taxon>
        <taxon>Bacillati</taxon>
        <taxon>Actinomycetota</taxon>
        <taxon>Actinomycetes</taxon>
        <taxon>Actinomycetales</taxon>
        <taxon>Actinomycetaceae</taxon>
        <taxon>Actinomyces</taxon>
    </lineage>
</organism>
<evidence type="ECO:0000256" key="1">
    <source>
        <dbReference type="SAM" id="MobiDB-lite"/>
    </source>
</evidence>
<evidence type="ECO:0000313" key="4">
    <source>
        <dbReference type="Proteomes" id="UP000194577"/>
    </source>
</evidence>
<proteinExistence type="predicted"/>
<reference evidence="3 4" key="1">
    <citation type="submission" date="2017-10" db="EMBL/GenBank/DDBJ databases">
        <title>Draft genome sequence of cellulolytic Actinomyces sp CtC72 isolated from cattle rumen fluid.</title>
        <authorList>
            <person name="Joshi A.J."/>
            <person name="Vasudevan G."/>
            <person name="Lanjekar V.B."/>
            <person name="Hivarkar S."/>
            <person name="Engineer A."/>
            <person name="Pore S.D."/>
            <person name="Dhakephalkar P.K."/>
            <person name="Dagar S."/>
        </authorList>
    </citation>
    <scope>NUCLEOTIDE SEQUENCE [LARGE SCALE GENOMIC DNA]</scope>
    <source>
        <strain evidence="4">CtC72</strain>
    </source>
</reference>
<keyword evidence="2" id="KW-0472">Membrane</keyword>
<keyword evidence="2" id="KW-1133">Transmembrane helix</keyword>
<name>A0ABX4M9I0_9ACTO</name>
<protein>
    <submittedName>
        <fullName evidence="3">Uncharacterized protein</fullName>
    </submittedName>
</protein>
<gene>
    <name evidence="3" type="ORF">BW737_012010</name>
</gene>
<evidence type="ECO:0000313" key="3">
    <source>
        <dbReference type="EMBL" id="PHP52100.1"/>
    </source>
</evidence>
<dbReference type="EMBL" id="MTPX02000064">
    <property type="protein sequence ID" value="PHP52100.1"/>
    <property type="molecule type" value="Genomic_DNA"/>
</dbReference>
<comment type="caution">
    <text evidence="3">The sequence shown here is derived from an EMBL/GenBank/DDBJ whole genome shotgun (WGS) entry which is preliminary data.</text>
</comment>
<dbReference type="Proteomes" id="UP000194577">
    <property type="component" value="Unassembled WGS sequence"/>
</dbReference>
<evidence type="ECO:0000256" key="2">
    <source>
        <dbReference type="SAM" id="Phobius"/>
    </source>
</evidence>
<feature type="region of interest" description="Disordered" evidence="1">
    <location>
        <begin position="1"/>
        <end position="22"/>
    </location>
</feature>